<proteinExistence type="predicted"/>
<accession>A0ABQ5QN19</accession>
<protein>
    <submittedName>
        <fullName evidence="1">Uncharacterized protein</fullName>
    </submittedName>
</protein>
<organism evidence="1 2">
    <name type="scientific">Phytohabitans aurantiacus</name>
    <dbReference type="NCBI Taxonomy" id="3016789"/>
    <lineage>
        <taxon>Bacteria</taxon>
        <taxon>Bacillati</taxon>
        <taxon>Actinomycetota</taxon>
        <taxon>Actinomycetes</taxon>
        <taxon>Micromonosporales</taxon>
        <taxon>Micromonosporaceae</taxon>
    </lineage>
</organism>
<evidence type="ECO:0000313" key="2">
    <source>
        <dbReference type="Proteomes" id="UP001144280"/>
    </source>
</evidence>
<gene>
    <name evidence="1" type="ORF">Pa4123_01980</name>
</gene>
<sequence>MRLPSEFRRALLKTIALAEPTPRGIRFAPEPADAHLHLELESIGDLRRWLVVLGASDEEVLIEHVDGGVRATSWVLWMHIHVRLTAQDPQGPGGGEGEQAGAVDDLADLTRLGEEYLPDPAERLAAVAAVAPAYVRPVPVPEPVGAAAVVLVDEDQAQRRVDRWAAVTSALEAGCPPPAHVDVSPDGWVLQVDLPDEAAVVAWAAQLGVADTLRSTIRKQRGVVRRVTCAGRDHPWTLNLRCTVDVAGLLPAPLADDIGSLAWPERAGRALAVAA</sequence>
<dbReference type="Proteomes" id="UP001144280">
    <property type="component" value="Unassembled WGS sequence"/>
</dbReference>
<evidence type="ECO:0000313" key="1">
    <source>
        <dbReference type="EMBL" id="GLH94926.1"/>
    </source>
</evidence>
<keyword evidence="2" id="KW-1185">Reference proteome</keyword>
<comment type="caution">
    <text evidence="1">The sequence shown here is derived from an EMBL/GenBank/DDBJ whole genome shotgun (WGS) entry which is preliminary data.</text>
</comment>
<dbReference type="EMBL" id="BSDI01000001">
    <property type="protein sequence ID" value="GLH94926.1"/>
    <property type="molecule type" value="Genomic_DNA"/>
</dbReference>
<dbReference type="RefSeq" id="WP_281891770.1">
    <property type="nucleotide sequence ID" value="NZ_BSDI01000001.1"/>
</dbReference>
<reference evidence="1" key="1">
    <citation type="submission" date="2022-12" db="EMBL/GenBank/DDBJ databases">
        <title>New Phytohabitans aurantiacus sp. RD004123 nov., an actinomycete isolated from soil.</title>
        <authorList>
            <person name="Triningsih D.W."/>
            <person name="Harunari E."/>
            <person name="Igarashi Y."/>
        </authorList>
    </citation>
    <scope>NUCLEOTIDE SEQUENCE</scope>
    <source>
        <strain evidence="1">RD004123</strain>
    </source>
</reference>
<name>A0ABQ5QN19_9ACTN</name>